<dbReference type="Gene3D" id="1.10.760.10">
    <property type="entry name" value="Cytochrome c-like domain"/>
    <property type="match status" value="1"/>
</dbReference>
<feature type="signal peptide" evidence="6">
    <location>
        <begin position="1"/>
        <end position="20"/>
    </location>
</feature>
<dbReference type="InterPro" id="IPR013427">
    <property type="entry name" value="Haem-bd_dom_put"/>
</dbReference>
<evidence type="ECO:0000256" key="5">
    <source>
        <dbReference type="SAM" id="MobiDB-lite"/>
    </source>
</evidence>
<dbReference type="Gene3D" id="1.25.10.10">
    <property type="entry name" value="Leucine-rich Repeat Variant"/>
    <property type="match status" value="1"/>
</dbReference>
<reference evidence="8 9" key="1">
    <citation type="submission" date="2019-08" db="EMBL/GenBank/DDBJ databases">
        <title>Deep-cultivation of Planctomycetes and their phenomic and genomic characterization uncovers novel biology.</title>
        <authorList>
            <person name="Wiegand S."/>
            <person name="Jogler M."/>
            <person name="Boedeker C."/>
            <person name="Pinto D."/>
            <person name="Vollmers J."/>
            <person name="Rivas-Marin E."/>
            <person name="Kohn T."/>
            <person name="Peeters S.H."/>
            <person name="Heuer A."/>
            <person name="Rast P."/>
            <person name="Oberbeckmann S."/>
            <person name="Bunk B."/>
            <person name="Jeske O."/>
            <person name="Meyerdierks A."/>
            <person name="Storesund J.E."/>
            <person name="Kallscheuer N."/>
            <person name="Luecker S."/>
            <person name="Lage O.M."/>
            <person name="Pohl T."/>
            <person name="Merkel B.J."/>
            <person name="Hornburger P."/>
            <person name="Mueller R.-W."/>
            <person name="Bruemmer F."/>
            <person name="Labrenz M."/>
            <person name="Spormann A.M."/>
            <person name="Op den Camp H."/>
            <person name="Overmann J."/>
            <person name="Amann R."/>
            <person name="Jetten M.S.M."/>
            <person name="Mascher T."/>
            <person name="Medema M.H."/>
            <person name="Devos D.P."/>
            <person name="Kaster A.-K."/>
            <person name="Ovreas L."/>
            <person name="Rohde M."/>
            <person name="Galperin M.Y."/>
            <person name="Jogler C."/>
        </authorList>
    </citation>
    <scope>NUCLEOTIDE SEQUENCE [LARGE SCALE GENOMIC DNA]</scope>
    <source>
        <strain evidence="8 9">UC8</strain>
    </source>
</reference>
<sequence precursor="true">MRSLTTVAIVWSCLHGMAAAQIQPASDAPQPLSPTEAARTFELPPGFRMELLASEPLVHEPSGVCWDEQGRLYVCELHGYNLDGHYDIVELNKTGQLDRVVRRIQATDEAKRKAEAGTTGTIKRLIDSDGDGRMDKAQLFADDLPPCYGMVAARGGLIVACSPHIMYLADRDGDGHAEVREILFTGFSEGVLERRLNAPQWGLDGWIYFGTVTGSTEITGPNLKAPVTLPHSDVRIRPDGSAIEPVSGTTWGLGFAFTDTDERFVSSIGWPATYIVPLPWRYLARNPFLPSPSLTDTHPPDRRTYPISQPHPWRAKRADDPGFNKLYTERYGIAESAPNGYFTSCCAPLVYRDSRLPGLRGQLLACEPAQNMITRRQVRRQGSRLQLARLASEQQSEFLASRDQWFHPISLAHAPDGTLVMTDFYREIIEDYSAIPRYLQQQYSLVAGREHGRLWRLTHDSVDSPIASSAETDMSRLSLAQLAFEIASPRHWRRQTAHRLLIERGDADVAPWLAQTAKKSNDRAVVLHALYVLQGLQQLKPADVIAAMQSQHAGVRVHGLRLAEPLLDTDASVRESAFALAADPESSVRLQLALSLGESRDPAAIAQLAQLAMTASDEPWLDTAIGSSVAGRSDQLIAALLNARQPSQDLPAFAAGMLDTLANLVGTQRDEQQLTQLLVVIAELDEHAASIQQRLLAGLIKGLRDGATNSKPFSSIVGQQMLAKLLSSPSPTVSGNALQIAGLLRLHKSSAMDAAWDRAIDTALDEARSTADRLAAVSLLGAAPLNKSSQLKALLDARQPLDVQLAAVLAISMATDPQVVDVLMTDFARLSPDVRSAIIDAACSRQQRLPRILDLLEQQTLASNDLPPIRRLQLLEHSNAELRARAAKLLTPATSTERKQLYERYQAALAGPRNAAAGKQIFEKTCAKCHQLGKAGFAVGPDLDSVRTRPDESLLLDILDPSSTINPKFVTFTIATVDGHIASGLLASESATSVTLKRENNQTETILRKDIEQFKASEKSLMPEGMEQQVSPQQLADLIAYLRESLGAPLAASRVLFDDDPAFLEALQDGGGVASLISTDKISGEVAMRMTPLQRSSPRIKDWNFQIVETPQPTQPGEPEQFRYLRFAWKTVGGHGAMLELADAGDWPPADNPLRRYYSGTNSSDWSATEVSPDSPEDWTTVTVDLWSDFGEFTLTGIAPTALGGPALFDRIELLRTLDH</sequence>
<dbReference type="InterPro" id="IPR036909">
    <property type="entry name" value="Cyt_c-like_dom_sf"/>
</dbReference>
<dbReference type="GO" id="GO:0020037">
    <property type="term" value="F:heme binding"/>
    <property type="evidence" value="ECO:0007669"/>
    <property type="project" value="InterPro"/>
</dbReference>
<dbReference type="InterPro" id="IPR055557">
    <property type="entry name" value="DUF7133"/>
</dbReference>
<dbReference type="PANTHER" id="PTHR33546:SF1">
    <property type="entry name" value="LARGE, MULTIFUNCTIONAL SECRETED PROTEIN"/>
    <property type="match status" value="1"/>
</dbReference>
<dbReference type="Pfam" id="PF00034">
    <property type="entry name" value="Cytochrom_C"/>
    <property type="match status" value="1"/>
</dbReference>
<dbReference type="InterPro" id="IPR011041">
    <property type="entry name" value="Quinoprot_gluc/sorb_DH_b-prop"/>
</dbReference>
<keyword evidence="2 4" id="KW-0479">Metal-binding</keyword>
<dbReference type="AlphaFoldDB" id="A0A5B9QJ78"/>
<dbReference type="InterPro" id="IPR009056">
    <property type="entry name" value="Cyt_c-like_dom"/>
</dbReference>
<evidence type="ECO:0000256" key="1">
    <source>
        <dbReference type="ARBA" id="ARBA00022617"/>
    </source>
</evidence>
<evidence type="ECO:0000256" key="4">
    <source>
        <dbReference type="PROSITE-ProRule" id="PRU00433"/>
    </source>
</evidence>
<dbReference type="Gene3D" id="2.120.10.30">
    <property type="entry name" value="TolB, C-terminal domain"/>
    <property type="match status" value="1"/>
</dbReference>
<dbReference type="InterPro" id="IPR013428">
    <property type="entry name" value="Membrane-bound_put_N"/>
</dbReference>
<dbReference type="EMBL" id="CP042914">
    <property type="protein sequence ID" value="QEG39098.1"/>
    <property type="molecule type" value="Genomic_DNA"/>
</dbReference>
<dbReference type="SUPFAM" id="SSF48371">
    <property type="entry name" value="ARM repeat"/>
    <property type="match status" value="2"/>
</dbReference>
<evidence type="ECO:0000256" key="2">
    <source>
        <dbReference type="ARBA" id="ARBA00022723"/>
    </source>
</evidence>
<dbReference type="SUPFAM" id="SSF46626">
    <property type="entry name" value="Cytochrome c"/>
    <property type="match status" value="1"/>
</dbReference>
<dbReference type="Proteomes" id="UP000325286">
    <property type="component" value="Chromosome"/>
</dbReference>
<dbReference type="NCBIfam" id="TIGR02604">
    <property type="entry name" value="Piru_Ver_Nterm"/>
    <property type="match status" value="1"/>
</dbReference>
<feature type="region of interest" description="Disordered" evidence="5">
    <location>
        <begin position="292"/>
        <end position="314"/>
    </location>
</feature>
<gene>
    <name evidence="8" type="ORF">UC8_10590</name>
</gene>
<name>A0A5B9QJ78_9BACT</name>
<dbReference type="NCBIfam" id="TIGR02603">
    <property type="entry name" value="CxxCH_TIGR02603"/>
    <property type="match status" value="1"/>
</dbReference>
<dbReference type="InterPro" id="IPR016024">
    <property type="entry name" value="ARM-type_fold"/>
</dbReference>
<dbReference type="SUPFAM" id="SSF50952">
    <property type="entry name" value="Soluble quinoprotein glucose dehydrogenase"/>
    <property type="match status" value="1"/>
</dbReference>
<dbReference type="GO" id="GO:0009055">
    <property type="term" value="F:electron transfer activity"/>
    <property type="evidence" value="ECO:0007669"/>
    <property type="project" value="InterPro"/>
</dbReference>
<dbReference type="PROSITE" id="PS51007">
    <property type="entry name" value="CYTC"/>
    <property type="match status" value="1"/>
</dbReference>
<dbReference type="PANTHER" id="PTHR33546">
    <property type="entry name" value="LARGE, MULTIFUNCTIONAL SECRETED PROTEIN-RELATED"/>
    <property type="match status" value="1"/>
</dbReference>
<dbReference type="Pfam" id="PF23500">
    <property type="entry name" value="DUF7133"/>
    <property type="match status" value="1"/>
</dbReference>
<evidence type="ECO:0000259" key="7">
    <source>
        <dbReference type="PROSITE" id="PS51007"/>
    </source>
</evidence>
<accession>A0A5B9QJ78</accession>
<proteinExistence type="predicted"/>
<keyword evidence="3 4" id="KW-0408">Iron</keyword>
<dbReference type="OrthoDB" id="230287at2"/>
<keyword evidence="1 4" id="KW-0349">Heme</keyword>
<dbReference type="KEGG" id="rul:UC8_10590"/>
<keyword evidence="9" id="KW-1185">Reference proteome</keyword>
<dbReference type="RefSeq" id="WP_084428108.1">
    <property type="nucleotide sequence ID" value="NZ_CP042914.1"/>
</dbReference>
<feature type="chain" id="PRO_5022678054" evidence="6">
    <location>
        <begin position="21"/>
        <end position="1220"/>
    </location>
</feature>
<evidence type="ECO:0000256" key="3">
    <source>
        <dbReference type="ARBA" id="ARBA00023004"/>
    </source>
</evidence>
<protein>
    <submittedName>
        <fullName evidence="8">Cytochrome c</fullName>
    </submittedName>
</protein>
<dbReference type="InterPro" id="IPR011989">
    <property type="entry name" value="ARM-like"/>
</dbReference>
<organism evidence="8 9">
    <name type="scientific">Roseimaritima ulvae</name>
    <dbReference type="NCBI Taxonomy" id="980254"/>
    <lineage>
        <taxon>Bacteria</taxon>
        <taxon>Pseudomonadati</taxon>
        <taxon>Planctomycetota</taxon>
        <taxon>Planctomycetia</taxon>
        <taxon>Pirellulales</taxon>
        <taxon>Pirellulaceae</taxon>
        <taxon>Roseimaritima</taxon>
    </lineage>
</organism>
<evidence type="ECO:0000256" key="6">
    <source>
        <dbReference type="SAM" id="SignalP"/>
    </source>
</evidence>
<evidence type="ECO:0000313" key="8">
    <source>
        <dbReference type="EMBL" id="QEG39098.1"/>
    </source>
</evidence>
<feature type="domain" description="Cytochrome c" evidence="7">
    <location>
        <begin position="913"/>
        <end position="1046"/>
    </location>
</feature>
<evidence type="ECO:0000313" key="9">
    <source>
        <dbReference type="Proteomes" id="UP000325286"/>
    </source>
</evidence>
<dbReference type="GO" id="GO:0046872">
    <property type="term" value="F:metal ion binding"/>
    <property type="evidence" value="ECO:0007669"/>
    <property type="project" value="UniProtKB-KW"/>
</dbReference>
<dbReference type="InterPro" id="IPR011042">
    <property type="entry name" value="6-blade_b-propeller_TolB-like"/>
</dbReference>
<keyword evidence="6" id="KW-0732">Signal</keyword>